<name>A0A1F7WJK2_9BACT</name>
<dbReference type="Pfam" id="PF22617">
    <property type="entry name" value="HCS_D2"/>
    <property type="match status" value="1"/>
</dbReference>
<comment type="similarity">
    <text evidence="2">Belongs to the alpha-IPM synthase/homocitrate synthase family.</text>
</comment>
<accession>A0A1F7WJK2</accession>
<dbReference type="InterPro" id="IPR000891">
    <property type="entry name" value="PYR_CT"/>
</dbReference>
<dbReference type="EMBL" id="MGFH01000192">
    <property type="protein sequence ID" value="OGM02980.1"/>
    <property type="molecule type" value="Genomic_DNA"/>
</dbReference>
<evidence type="ECO:0000313" key="4">
    <source>
        <dbReference type="EMBL" id="OGM02980.1"/>
    </source>
</evidence>
<reference evidence="4 5" key="1">
    <citation type="journal article" date="2016" name="Nat. Commun.">
        <title>Thousands of microbial genomes shed light on interconnected biogeochemical processes in an aquifer system.</title>
        <authorList>
            <person name="Anantharaman K."/>
            <person name="Brown C.T."/>
            <person name="Hug L.A."/>
            <person name="Sharon I."/>
            <person name="Castelle C.J."/>
            <person name="Probst A.J."/>
            <person name="Thomas B.C."/>
            <person name="Singh A."/>
            <person name="Wilkins M.J."/>
            <person name="Karaoz U."/>
            <person name="Brodie E.L."/>
            <person name="Williams K.H."/>
            <person name="Hubbard S.S."/>
            <person name="Banfield J.F."/>
        </authorList>
    </citation>
    <scope>NUCLEOTIDE SEQUENCE [LARGE SCALE GENOMIC DNA]</scope>
</reference>
<dbReference type="Gene3D" id="3.20.20.70">
    <property type="entry name" value="Aldolase class I"/>
    <property type="match status" value="1"/>
</dbReference>
<dbReference type="PROSITE" id="PS00815">
    <property type="entry name" value="AIPM_HOMOCIT_SYNTH_1"/>
    <property type="match status" value="1"/>
</dbReference>
<dbReference type="SUPFAM" id="SSF51569">
    <property type="entry name" value="Aldolase"/>
    <property type="match status" value="1"/>
</dbReference>
<dbReference type="Gene3D" id="1.10.238.260">
    <property type="match status" value="1"/>
</dbReference>
<proteinExistence type="inferred from homology"/>
<dbReference type="InterPro" id="IPR013785">
    <property type="entry name" value="Aldolase_TIM"/>
</dbReference>
<dbReference type="PANTHER" id="PTHR42880">
    <property type="entry name" value="HOMOCITRATE SYNTHASE"/>
    <property type="match status" value="1"/>
</dbReference>
<protein>
    <recommendedName>
        <fullName evidence="3">Pyruvate carboxyltransferase domain-containing protein</fullName>
    </recommendedName>
</protein>
<dbReference type="PROSITE" id="PS00816">
    <property type="entry name" value="AIPM_HOMOCIT_SYNTH_2"/>
    <property type="match status" value="1"/>
</dbReference>
<feature type="domain" description="Pyruvate carboxyltransferase" evidence="3">
    <location>
        <begin position="18"/>
        <end position="288"/>
    </location>
</feature>
<evidence type="ECO:0000256" key="2">
    <source>
        <dbReference type="RuleBase" id="RU003523"/>
    </source>
</evidence>
<gene>
    <name evidence="4" type="ORF">A2008_08920</name>
</gene>
<dbReference type="AlphaFoldDB" id="A0A1F7WJK2"/>
<organism evidence="4 5">
    <name type="scientific">Candidatus Wallbacteria bacterium GWC2_49_35</name>
    <dbReference type="NCBI Taxonomy" id="1817813"/>
    <lineage>
        <taxon>Bacteria</taxon>
        <taxon>Candidatus Walliibacteriota</taxon>
    </lineage>
</organism>
<dbReference type="InterPro" id="IPR054691">
    <property type="entry name" value="LeuA/HCS_post-cat"/>
</dbReference>
<dbReference type="Pfam" id="PF00682">
    <property type="entry name" value="HMGL-like"/>
    <property type="match status" value="1"/>
</dbReference>
<dbReference type="Proteomes" id="UP000178735">
    <property type="component" value="Unassembled WGS sequence"/>
</dbReference>
<dbReference type="InterPro" id="IPR002034">
    <property type="entry name" value="AIPM/Hcit_synth_CS"/>
</dbReference>
<dbReference type="STRING" id="1817813.A2008_08920"/>
<dbReference type="GO" id="GO:0046912">
    <property type="term" value="F:acyltransferase activity, acyl groups converted into alkyl on transfer"/>
    <property type="evidence" value="ECO:0007669"/>
    <property type="project" value="InterPro"/>
</dbReference>
<evidence type="ECO:0000256" key="1">
    <source>
        <dbReference type="ARBA" id="ARBA00022679"/>
    </source>
</evidence>
<dbReference type="GO" id="GO:0019752">
    <property type="term" value="P:carboxylic acid metabolic process"/>
    <property type="evidence" value="ECO:0007669"/>
    <property type="project" value="InterPro"/>
</dbReference>
<dbReference type="PROSITE" id="PS50991">
    <property type="entry name" value="PYR_CT"/>
    <property type="match status" value="1"/>
</dbReference>
<comment type="caution">
    <text evidence="4">The sequence shown here is derived from an EMBL/GenBank/DDBJ whole genome shotgun (WGS) entry which is preliminary data.</text>
</comment>
<evidence type="ECO:0000259" key="3">
    <source>
        <dbReference type="PROSITE" id="PS50991"/>
    </source>
</evidence>
<dbReference type="PANTHER" id="PTHR42880:SF1">
    <property type="entry name" value="ISOPROPYLMALATE_HOMOCITRATE_CITRAMALATE SYNTHASE FAMILY PROTEIN"/>
    <property type="match status" value="1"/>
</dbReference>
<evidence type="ECO:0000313" key="5">
    <source>
        <dbReference type="Proteomes" id="UP000178735"/>
    </source>
</evidence>
<sequence length="429" mass="47638">MSRANNKNEAGRSRKQKIILIDGTLREGEQSAGVFFTAREKIKLIRLMDKAGIDIADCGMPAVSKDEFNAIKKLAALKDVSIRIGASVRCLPAEIELFSRTGANDCFIIVPVSDIHIKEKFRMTRGEYIEYVKKCVSYADGLKIAGIHLALEDMSRTDEDFYLKLINAVRDLGLRSVKAVYLCDTVGVALPEKIRCQVETVLKELNRGSGAADGVRSACHIGVGVHCHNDYGLALANTLSAYDAGAEYITFTQNGIGERAGNAKYHELVMALVNLKKCGLKVDNSYISKLSKTVEEISGIMLSAIEPVVGFNAFRHESGIHVSGLLRDRKIYEQYRPEDIGRKNEYVLGKHTGTALVCKLLKELFPGDDFSREEMLEILKVVKACRMSVKKNDYAAMRRSLRAFYEKALGGVKISEFIKIVKSVKNERI</sequence>
<keyword evidence="1 2" id="KW-0808">Transferase</keyword>